<organism evidence="2 3">
    <name type="scientific">Mycobacterium fragae</name>
    <dbReference type="NCBI Taxonomy" id="1260918"/>
    <lineage>
        <taxon>Bacteria</taxon>
        <taxon>Bacillati</taxon>
        <taxon>Actinomycetota</taxon>
        <taxon>Actinomycetes</taxon>
        <taxon>Mycobacteriales</taxon>
        <taxon>Mycobacteriaceae</taxon>
        <taxon>Mycobacterium</taxon>
    </lineage>
</organism>
<dbReference type="STRING" id="1260918.AWC06_07630"/>
<sequence>MSVHENIQAPGRRRPHERSVVLQLAQRAAIAGVGALAIIGTVGSADLLGQARADSPPCVAGPTQPCPAPVPDAANAPSQQSGPQLVCTSAGMFGQHCYRR</sequence>
<dbReference type="RefSeq" id="WP_085194345.1">
    <property type="nucleotide sequence ID" value="NZ_JACKVI010000007.1"/>
</dbReference>
<name>A0A1X1V4K5_9MYCO</name>
<evidence type="ECO:0000313" key="2">
    <source>
        <dbReference type="EMBL" id="ORV63858.1"/>
    </source>
</evidence>
<comment type="caution">
    <text evidence="2">The sequence shown here is derived from an EMBL/GenBank/DDBJ whole genome shotgun (WGS) entry which is preliminary data.</text>
</comment>
<keyword evidence="3" id="KW-1185">Reference proteome</keyword>
<reference evidence="2 3" key="1">
    <citation type="submission" date="2016-01" db="EMBL/GenBank/DDBJ databases">
        <title>The new phylogeny of the genus Mycobacterium.</title>
        <authorList>
            <person name="Tarcisio F."/>
            <person name="Conor M."/>
            <person name="Antonella G."/>
            <person name="Elisabetta G."/>
            <person name="Giulia F.S."/>
            <person name="Sara T."/>
            <person name="Anna F."/>
            <person name="Clotilde B."/>
            <person name="Roberto B."/>
            <person name="Veronica D.S."/>
            <person name="Fabio R."/>
            <person name="Monica P."/>
            <person name="Olivier J."/>
            <person name="Enrico T."/>
            <person name="Nicola S."/>
        </authorList>
    </citation>
    <scope>NUCLEOTIDE SEQUENCE [LARGE SCALE GENOMIC DNA]</scope>
    <source>
        <strain evidence="2 3">DSM 45731</strain>
    </source>
</reference>
<gene>
    <name evidence="2" type="ORF">AWC06_07630</name>
</gene>
<evidence type="ECO:0000256" key="1">
    <source>
        <dbReference type="SAM" id="MobiDB-lite"/>
    </source>
</evidence>
<evidence type="ECO:0000313" key="3">
    <source>
        <dbReference type="Proteomes" id="UP000194000"/>
    </source>
</evidence>
<proteinExistence type="predicted"/>
<protein>
    <submittedName>
        <fullName evidence="2">Uncharacterized protein</fullName>
    </submittedName>
</protein>
<accession>A0A1X1V4K5</accession>
<dbReference type="AlphaFoldDB" id="A0A1X1V4K5"/>
<dbReference type="EMBL" id="LQOW01000005">
    <property type="protein sequence ID" value="ORV63858.1"/>
    <property type="molecule type" value="Genomic_DNA"/>
</dbReference>
<feature type="region of interest" description="Disordered" evidence="1">
    <location>
        <begin position="51"/>
        <end position="82"/>
    </location>
</feature>
<dbReference type="Proteomes" id="UP000194000">
    <property type="component" value="Unassembled WGS sequence"/>
</dbReference>